<dbReference type="OrthoDB" id="7008028at2"/>
<evidence type="ECO:0000313" key="2">
    <source>
        <dbReference type="EMBL" id="PUX22038.1"/>
    </source>
</evidence>
<proteinExistence type="predicted"/>
<feature type="chain" id="PRO_5015508412" description="Lipoprotein" evidence="1">
    <location>
        <begin position="22"/>
        <end position="92"/>
    </location>
</feature>
<accession>A0A2T7B4U6</accession>
<name>A0A2T7B4U6_9ENTR</name>
<evidence type="ECO:0008006" key="3">
    <source>
        <dbReference type="Google" id="ProtNLM"/>
    </source>
</evidence>
<dbReference type="AlphaFoldDB" id="A0A2T7B4U6"/>
<protein>
    <recommendedName>
        <fullName evidence="3">Lipoprotein</fullName>
    </recommendedName>
</protein>
<comment type="caution">
    <text evidence="2">The sequence shown here is derived from an EMBL/GenBank/DDBJ whole genome shotgun (WGS) entry which is preliminary data.</text>
</comment>
<sequence>MKKVILVAVVLLSACASSSKTYGPDGRVAYSLTCSGIARDWGMCLSKAGEICGAQGYDVISVNGDSGAVITANPQSAFGGTTISRNMLISCK</sequence>
<evidence type="ECO:0000256" key="1">
    <source>
        <dbReference type="SAM" id="SignalP"/>
    </source>
</evidence>
<feature type="signal peptide" evidence="1">
    <location>
        <begin position="1"/>
        <end position="21"/>
    </location>
</feature>
<dbReference type="EMBL" id="MSAG01000017">
    <property type="protein sequence ID" value="PUX22038.1"/>
    <property type="molecule type" value="Genomic_DNA"/>
</dbReference>
<gene>
    <name evidence="2" type="ORF">BS411_10965</name>
</gene>
<keyword evidence="1" id="KW-0732">Signal</keyword>
<reference evidence="2" key="1">
    <citation type="submission" date="2016-12" db="EMBL/GenBank/DDBJ databases">
        <title>Analysis of the Molecular Diversity Among Cronobacter Species Isolated from Filth Flies Using a Pan Genomic DNA Microarray.</title>
        <authorList>
            <person name="Pava-Ripoll M."/>
            <person name="Tall B."/>
            <person name="Farber J."/>
            <person name="Fanning S."/>
            <person name="Lehner A."/>
            <person name="Stephan R."/>
            <person name="Pagotto F."/>
            <person name="Iverson C."/>
            <person name="Ziobro G."/>
            <person name="Miller A."/>
            <person name="Pearson R."/>
            <person name="Yan Q."/>
            <person name="Kim M."/>
            <person name="Jeong S."/>
            <person name="Park J."/>
            <person name="Jun S."/>
            <person name="Choi H."/>
            <person name="Chung T."/>
            <person name="Yoo Y."/>
            <person name="Park E."/>
            <person name="Hwang S."/>
            <person name="Lee B."/>
            <person name="Sathyamoorthy V."/>
            <person name="Carter L."/>
            <person name="Mammel M."/>
            <person name="Jackson S."/>
            <person name="Kothary M."/>
            <person name="Patel I."/>
            <person name="Grim C."/>
            <person name="Gopinath G."/>
            <person name="Gangiredla J."/>
            <person name="Chase H."/>
        </authorList>
    </citation>
    <scope>NUCLEOTIDE SEQUENCE [LARGE SCALE GENOMIC DNA]</scope>
    <source>
        <strain evidence="2">MOD1-Sh41s</strain>
    </source>
</reference>
<organism evidence="2">
    <name type="scientific">Cronobacter turicensis</name>
    <dbReference type="NCBI Taxonomy" id="413502"/>
    <lineage>
        <taxon>Bacteria</taxon>
        <taxon>Pseudomonadati</taxon>
        <taxon>Pseudomonadota</taxon>
        <taxon>Gammaproteobacteria</taxon>
        <taxon>Enterobacterales</taxon>
        <taxon>Enterobacteriaceae</taxon>
        <taxon>Cronobacter</taxon>
    </lineage>
</organism>
<dbReference type="PROSITE" id="PS51257">
    <property type="entry name" value="PROKAR_LIPOPROTEIN"/>
    <property type="match status" value="1"/>
</dbReference>